<keyword evidence="2" id="KW-1003">Cell membrane</keyword>
<sequence length="73" mass="8154">MKKLYRSTADRWIAGICGGIGEYFEIDPNIIRVIWVVITAITGFIPGIVAYILLWIILPQHGQVRPAEATRGT</sequence>
<dbReference type="GO" id="GO:0005886">
    <property type="term" value="C:plasma membrane"/>
    <property type="evidence" value="ECO:0007669"/>
    <property type="project" value="UniProtKB-SubCell"/>
</dbReference>
<protein>
    <submittedName>
        <fullName evidence="8">Phage shock protein C</fullName>
    </submittedName>
</protein>
<dbReference type="PANTHER" id="PTHR33885:SF3">
    <property type="entry name" value="PHAGE SHOCK PROTEIN C"/>
    <property type="match status" value="1"/>
</dbReference>
<keyword evidence="4 6" id="KW-1133">Transmembrane helix</keyword>
<dbReference type="Proteomes" id="UP000069850">
    <property type="component" value="Chromosome 1"/>
</dbReference>
<keyword evidence="5 6" id="KW-0472">Membrane</keyword>
<feature type="transmembrane region" description="Helical" evidence="6">
    <location>
        <begin position="33"/>
        <end position="58"/>
    </location>
</feature>
<organism evidence="8 9">
    <name type="scientific">Methanoculleus bourgensis</name>
    <dbReference type="NCBI Taxonomy" id="83986"/>
    <lineage>
        <taxon>Archaea</taxon>
        <taxon>Methanobacteriati</taxon>
        <taxon>Methanobacteriota</taxon>
        <taxon>Stenosarchaea group</taxon>
        <taxon>Methanomicrobia</taxon>
        <taxon>Methanomicrobiales</taxon>
        <taxon>Methanomicrobiaceae</taxon>
        <taxon>Methanoculleus</taxon>
    </lineage>
</organism>
<evidence type="ECO:0000256" key="2">
    <source>
        <dbReference type="ARBA" id="ARBA00022475"/>
    </source>
</evidence>
<dbReference type="InterPro" id="IPR007168">
    <property type="entry name" value="Phageshock_PspC_N"/>
</dbReference>
<keyword evidence="3 6" id="KW-0812">Transmembrane</keyword>
<evidence type="ECO:0000256" key="5">
    <source>
        <dbReference type="ARBA" id="ARBA00023136"/>
    </source>
</evidence>
<dbReference type="KEGG" id="mema:MMAB1_3052"/>
<gene>
    <name evidence="8" type="primary">pspC</name>
    <name evidence="8" type="ORF">MMAB1_3052</name>
</gene>
<proteinExistence type="predicted"/>
<name>A0A0X3BRY1_9EURY</name>
<dbReference type="AlphaFoldDB" id="A0A0X3BRY1"/>
<dbReference type="EMBL" id="LT158599">
    <property type="protein sequence ID" value="CVK34265.1"/>
    <property type="molecule type" value="Genomic_DNA"/>
</dbReference>
<evidence type="ECO:0000313" key="8">
    <source>
        <dbReference type="EMBL" id="CVK34265.1"/>
    </source>
</evidence>
<accession>A0A0X3BRY1</accession>
<evidence type="ECO:0000313" key="9">
    <source>
        <dbReference type="Proteomes" id="UP000069850"/>
    </source>
</evidence>
<dbReference type="GeneID" id="27138541"/>
<dbReference type="InterPro" id="IPR052027">
    <property type="entry name" value="PspC"/>
</dbReference>
<evidence type="ECO:0000256" key="3">
    <source>
        <dbReference type="ARBA" id="ARBA00022692"/>
    </source>
</evidence>
<evidence type="ECO:0000259" key="7">
    <source>
        <dbReference type="Pfam" id="PF04024"/>
    </source>
</evidence>
<evidence type="ECO:0000256" key="4">
    <source>
        <dbReference type="ARBA" id="ARBA00022989"/>
    </source>
</evidence>
<comment type="subcellular location">
    <subcellularLocation>
        <location evidence="1">Cell membrane</location>
        <topology evidence="1">Single-pass membrane protein</topology>
    </subcellularLocation>
</comment>
<feature type="domain" description="Phage shock protein PspC N-terminal" evidence="7">
    <location>
        <begin position="2"/>
        <end position="60"/>
    </location>
</feature>
<dbReference type="RefSeq" id="WP_062265614.1">
    <property type="nucleotide sequence ID" value="NZ_JAHAVR010000004.1"/>
</dbReference>
<reference evidence="8 9" key="1">
    <citation type="submission" date="2016-01" db="EMBL/GenBank/DDBJ databases">
        <authorList>
            <person name="Manzoor S."/>
        </authorList>
    </citation>
    <scope>NUCLEOTIDE SEQUENCE [LARGE SCALE GENOMIC DNA]</scope>
    <source>
        <strain evidence="8">Methanoculleus sp MAB1</strain>
    </source>
</reference>
<evidence type="ECO:0000256" key="1">
    <source>
        <dbReference type="ARBA" id="ARBA00004162"/>
    </source>
</evidence>
<dbReference type="OrthoDB" id="103681at2157"/>
<dbReference type="PANTHER" id="PTHR33885">
    <property type="entry name" value="PHAGE SHOCK PROTEIN C"/>
    <property type="match status" value="1"/>
</dbReference>
<dbReference type="Pfam" id="PF04024">
    <property type="entry name" value="PspC"/>
    <property type="match status" value="1"/>
</dbReference>
<evidence type="ECO:0000256" key="6">
    <source>
        <dbReference type="SAM" id="Phobius"/>
    </source>
</evidence>